<keyword evidence="7" id="KW-0804">Transcription</keyword>
<dbReference type="PANTHER" id="PTHR33238:SF10">
    <property type="entry name" value="IRON-DEPENDENT REPRESSOR IDER"/>
    <property type="match status" value="1"/>
</dbReference>
<comment type="caution">
    <text evidence="9">The sequence shown here is derived from an EMBL/GenBank/DDBJ whole genome shotgun (WGS) entry which is preliminary data.</text>
</comment>
<comment type="subunit">
    <text evidence="3">Homodimer.</text>
</comment>
<evidence type="ECO:0000256" key="7">
    <source>
        <dbReference type="ARBA" id="ARBA00023163"/>
    </source>
</evidence>
<dbReference type="InterPro" id="IPR036390">
    <property type="entry name" value="WH_DNA-bd_sf"/>
</dbReference>
<dbReference type="Pfam" id="PF02742">
    <property type="entry name" value="Fe_dep_repr_C"/>
    <property type="match status" value="1"/>
</dbReference>
<accession>A0ABT9NHA9</accession>
<comment type="similarity">
    <text evidence="2">Belongs to the DtxR/MntR family.</text>
</comment>
<sequence>MNELIDTTEMYLKTIYELYEEGIPALRARIVERLEQSGPTVSETVSRMERDGLVTMAPNREIILTDIGREGAIQVMRRHRLAERLLHDVITLDWPDIHDEACRWEHVVSNDVANRIEALLGNPTTDPFGNPIPSQDATTINNVSESGLVSIMDVEEADGETEYEIVRIAEAVQLHADVLAMLEYEELLPGAKVTVDVVESESAVVSQGAYSVRLSADVAKGIFVKNLSD</sequence>
<dbReference type="InterPro" id="IPR001367">
    <property type="entry name" value="Fe_dep_repressor"/>
</dbReference>
<dbReference type="RefSeq" id="WP_307682413.1">
    <property type="nucleotide sequence ID" value="NZ_JAUSQX010000001.1"/>
</dbReference>
<keyword evidence="5" id="KW-0805">Transcription regulation</keyword>
<comment type="subcellular location">
    <subcellularLocation>
        <location evidence="1">Cytoplasm</location>
    </subcellularLocation>
</comment>
<dbReference type="SMART" id="SM00529">
    <property type="entry name" value="HTH_DTXR"/>
    <property type="match status" value="1"/>
</dbReference>
<dbReference type="SUPFAM" id="SSF46785">
    <property type="entry name" value="Winged helix' DNA-binding domain"/>
    <property type="match status" value="1"/>
</dbReference>
<dbReference type="SUPFAM" id="SSF47979">
    <property type="entry name" value="Iron-dependent repressor protein, dimerization domain"/>
    <property type="match status" value="1"/>
</dbReference>
<dbReference type="InterPro" id="IPR038157">
    <property type="entry name" value="FeoA_core_dom"/>
</dbReference>
<protein>
    <submittedName>
        <fullName evidence="9">DtxR family Mn-dependent transcriptional regulator</fullName>
    </submittedName>
</protein>
<keyword evidence="10" id="KW-1185">Reference proteome</keyword>
<evidence type="ECO:0000313" key="10">
    <source>
        <dbReference type="Proteomes" id="UP001243212"/>
    </source>
</evidence>
<evidence type="ECO:0000259" key="8">
    <source>
        <dbReference type="PROSITE" id="PS50944"/>
    </source>
</evidence>
<evidence type="ECO:0000256" key="4">
    <source>
        <dbReference type="ARBA" id="ARBA00023004"/>
    </source>
</evidence>
<evidence type="ECO:0000256" key="6">
    <source>
        <dbReference type="ARBA" id="ARBA00023125"/>
    </source>
</evidence>
<dbReference type="EMBL" id="JAUSQX010000001">
    <property type="protein sequence ID" value="MDP9806178.1"/>
    <property type="molecule type" value="Genomic_DNA"/>
</dbReference>
<dbReference type="PANTHER" id="PTHR33238">
    <property type="entry name" value="IRON (METAL) DEPENDENT REPRESSOR, DTXR FAMILY"/>
    <property type="match status" value="1"/>
</dbReference>
<dbReference type="InterPro" id="IPR022689">
    <property type="entry name" value="Iron_dep_repressor"/>
</dbReference>
<keyword evidence="6" id="KW-0238">DNA-binding</keyword>
<proteinExistence type="inferred from homology"/>
<dbReference type="Gene3D" id="1.10.60.10">
    <property type="entry name" value="Iron dependent repressor, metal binding and dimerisation domain"/>
    <property type="match status" value="1"/>
</dbReference>
<name>A0ABT9NHA9_9ACTO</name>
<dbReference type="InterPro" id="IPR022687">
    <property type="entry name" value="HTH_DTXR"/>
</dbReference>
<dbReference type="Pfam" id="PF01325">
    <property type="entry name" value="Fe_dep_repress"/>
    <property type="match status" value="1"/>
</dbReference>
<keyword evidence="4" id="KW-0408">Iron</keyword>
<evidence type="ECO:0000256" key="3">
    <source>
        <dbReference type="ARBA" id="ARBA00011738"/>
    </source>
</evidence>
<dbReference type="InterPro" id="IPR050536">
    <property type="entry name" value="DtxR_MntR_Metal-Reg"/>
</dbReference>
<evidence type="ECO:0000313" key="9">
    <source>
        <dbReference type="EMBL" id="MDP9806178.1"/>
    </source>
</evidence>
<dbReference type="SUPFAM" id="SSF50037">
    <property type="entry name" value="C-terminal domain of transcriptional repressors"/>
    <property type="match status" value="1"/>
</dbReference>
<dbReference type="InterPro" id="IPR036388">
    <property type="entry name" value="WH-like_DNA-bd_sf"/>
</dbReference>
<evidence type="ECO:0000256" key="5">
    <source>
        <dbReference type="ARBA" id="ARBA00023015"/>
    </source>
</evidence>
<dbReference type="Proteomes" id="UP001243212">
    <property type="component" value="Unassembled WGS sequence"/>
</dbReference>
<gene>
    <name evidence="9" type="ORF">J2S70_000760</name>
</gene>
<dbReference type="PROSITE" id="PS50944">
    <property type="entry name" value="HTH_DTXR"/>
    <property type="match status" value="1"/>
</dbReference>
<reference evidence="9 10" key="1">
    <citation type="submission" date="2023-07" db="EMBL/GenBank/DDBJ databases">
        <title>Sequencing the genomes of 1000 actinobacteria strains.</title>
        <authorList>
            <person name="Klenk H.-P."/>
        </authorList>
    </citation>
    <scope>NUCLEOTIDE SEQUENCE [LARGE SCALE GENOMIC DNA]</scope>
    <source>
        <strain evidence="9 10">DSM 17163</strain>
    </source>
</reference>
<dbReference type="Gene3D" id="2.30.30.90">
    <property type="match status" value="1"/>
</dbReference>
<organism evidence="9 10">
    <name type="scientific">Trueperella bonasi</name>
    <dbReference type="NCBI Taxonomy" id="312286"/>
    <lineage>
        <taxon>Bacteria</taxon>
        <taxon>Bacillati</taxon>
        <taxon>Actinomycetota</taxon>
        <taxon>Actinomycetes</taxon>
        <taxon>Actinomycetales</taxon>
        <taxon>Actinomycetaceae</taxon>
        <taxon>Trueperella</taxon>
    </lineage>
</organism>
<dbReference type="InterPro" id="IPR008988">
    <property type="entry name" value="Transcriptional_repressor_C"/>
</dbReference>
<feature type="domain" description="HTH dtxR-type" evidence="8">
    <location>
        <begin position="1"/>
        <end position="65"/>
    </location>
</feature>
<dbReference type="Gene3D" id="1.10.10.10">
    <property type="entry name" value="Winged helix-like DNA-binding domain superfamily/Winged helix DNA-binding domain"/>
    <property type="match status" value="1"/>
</dbReference>
<evidence type="ECO:0000256" key="1">
    <source>
        <dbReference type="ARBA" id="ARBA00004496"/>
    </source>
</evidence>
<evidence type="ECO:0000256" key="2">
    <source>
        <dbReference type="ARBA" id="ARBA00007871"/>
    </source>
</evidence>
<dbReference type="InterPro" id="IPR036421">
    <property type="entry name" value="Fe_dep_repressor_sf"/>
</dbReference>